<evidence type="ECO:0000313" key="2">
    <source>
        <dbReference type="Proteomes" id="UP000034098"/>
    </source>
</evidence>
<reference evidence="1 2" key="1">
    <citation type="submission" date="2015-02" db="EMBL/GenBank/DDBJ databases">
        <title>Draft genome sequences of ten Microbacterium spp. with emphasis on heavy metal contaminated environments.</title>
        <authorList>
            <person name="Corretto E."/>
        </authorList>
    </citation>
    <scope>NUCLEOTIDE SEQUENCE [LARGE SCALE GENOMIC DNA]</scope>
    <source>
        <strain evidence="1 2">DSM 8608</strain>
    </source>
</reference>
<proteinExistence type="predicted"/>
<organism evidence="1 2">
    <name type="scientific">Microbacterium trichothecenolyticum</name>
    <name type="common">Aureobacterium trichothecenolyticum</name>
    <dbReference type="NCBI Taxonomy" id="69370"/>
    <lineage>
        <taxon>Bacteria</taxon>
        <taxon>Bacillati</taxon>
        <taxon>Actinomycetota</taxon>
        <taxon>Actinomycetes</taxon>
        <taxon>Micrococcales</taxon>
        <taxon>Microbacteriaceae</taxon>
        <taxon>Microbacterium</taxon>
    </lineage>
</organism>
<comment type="caution">
    <text evidence="1">The sequence shown here is derived from an EMBL/GenBank/DDBJ whole genome shotgun (WGS) entry which is preliminary data.</text>
</comment>
<dbReference type="EMBL" id="JYJA01000017">
    <property type="protein sequence ID" value="KJL45463.1"/>
    <property type="molecule type" value="Genomic_DNA"/>
</dbReference>
<accession>A0A0M2HM00</accession>
<dbReference type="Proteomes" id="UP000034098">
    <property type="component" value="Unassembled WGS sequence"/>
</dbReference>
<dbReference type="PATRIC" id="fig|69370.6.peg.246"/>
<protein>
    <submittedName>
        <fullName evidence="1">Uncharacterized protein</fullName>
    </submittedName>
</protein>
<evidence type="ECO:0000313" key="1">
    <source>
        <dbReference type="EMBL" id="KJL45463.1"/>
    </source>
</evidence>
<name>A0A0M2HM00_MICTR</name>
<sequence>MILLEQADDASSLWVLRDEGWEEQRVFPSMVSVEGHAEPVAEEQEVSRSVRDITVVAGCLLCGGERETKP</sequence>
<keyword evidence="2" id="KW-1185">Reference proteome</keyword>
<gene>
    <name evidence="1" type="ORF">RS82_00234</name>
</gene>
<dbReference type="AlphaFoldDB" id="A0A0M2HM00"/>